<dbReference type="PANTHER" id="PTHR33490">
    <property type="entry name" value="BLR5614 PROTEIN-RELATED"/>
    <property type="match status" value="1"/>
</dbReference>
<feature type="transmembrane region" description="Helical" evidence="1">
    <location>
        <begin position="7"/>
        <end position="29"/>
    </location>
</feature>
<evidence type="ECO:0000259" key="2">
    <source>
        <dbReference type="SMART" id="SM00460"/>
    </source>
</evidence>
<reference evidence="3 4" key="1">
    <citation type="submission" date="2016-01" db="EMBL/GenBank/DDBJ databases">
        <title>Characterization of the Clostridium difficile lineages that are prevalent in Hong Kong and China.</title>
        <authorList>
            <person name="Kwok J.S.-L."/>
            <person name="Lam W.-Y."/>
            <person name="Ip M."/>
            <person name="Chan T.-F."/>
            <person name="Hawkey P.M."/>
            <person name="Tsui S.K.-W."/>
        </authorList>
    </citation>
    <scope>NUCLEOTIDE SEQUENCE [LARGE SCALE GENOMIC DNA]</scope>
    <source>
        <strain evidence="3 4">300064</strain>
    </source>
</reference>
<dbReference type="SMART" id="SM00460">
    <property type="entry name" value="TGc"/>
    <property type="match status" value="1"/>
</dbReference>
<evidence type="ECO:0000313" key="4">
    <source>
        <dbReference type="Proteomes" id="UP000238081"/>
    </source>
</evidence>
<dbReference type="InterPro" id="IPR038765">
    <property type="entry name" value="Papain-like_cys_pep_sf"/>
</dbReference>
<accession>A0A0A6Q0W6</accession>
<dbReference type="RefSeq" id="WP_027635110.1">
    <property type="nucleotide sequence ID" value="NZ_CANCWB010000001.1"/>
</dbReference>
<feature type="domain" description="Transglutaminase-like" evidence="2">
    <location>
        <begin position="139"/>
        <end position="201"/>
    </location>
</feature>
<dbReference type="Gene3D" id="3.10.620.30">
    <property type="match status" value="1"/>
</dbReference>
<protein>
    <submittedName>
        <fullName evidence="3">Transglutaminase</fullName>
    </submittedName>
</protein>
<dbReference type="AlphaFoldDB" id="A0A0A6Q0W6"/>
<organism evidence="3 4">
    <name type="scientific">Clostridium butyricum</name>
    <dbReference type="NCBI Taxonomy" id="1492"/>
    <lineage>
        <taxon>Bacteria</taxon>
        <taxon>Bacillati</taxon>
        <taxon>Bacillota</taxon>
        <taxon>Clostridia</taxon>
        <taxon>Eubacteriales</taxon>
        <taxon>Clostridiaceae</taxon>
        <taxon>Clostridium</taxon>
    </lineage>
</organism>
<evidence type="ECO:0000256" key="1">
    <source>
        <dbReference type="SAM" id="Phobius"/>
    </source>
</evidence>
<sequence length="225" mass="25110">MSAKRFFLILIGIISGTAQVGILIFLLILPSISVDTIPDASSFKSSIEELIDKFNYKSNGFINEIIIYNGTTINEGIKSNDNINKKAIQLTKAASSDRERAEIIYEWVGSNIEYDDEKAEIVLSGVDRKEMPKSGAICAFDTGKGICFDKACLYVAMARASGLKVRLLSGEAFDGEKYVGHAWNQVYLKDENIWINVDTTFYDAGNYFDSNLFNEHKIENIAGEW</sequence>
<dbReference type="InterPro" id="IPR002931">
    <property type="entry name" value="Transglutaminase-like"/>
</dbReference>
<gene>
    <name evidence="3" type="ORF">AWN73_19495</name>
</gene>
<keyword evidence="1" id="KW-0472">Membrane</keyword>
<dbReference type="Pfam" id="PF01841">
    <property type="entry name" value="Transglut_core"/>
    <property type="match status" value="1"/>
</dbReference>
<proteinExistence type="predicted"/>
<dbReference type="EMBL" id="LRDH01000155">
    <property type="protein sequence ID" value="PPV12189.1"/>
    <property type="molecule type" value="Genomic_DNA"/>
</dbReference>
<keyword evidence="1" id="KW-1133">Transmembrane helix</keyword>
<dbReference type="SUPFAM" id="SSF54001">
    <property type="entry name" value="Cysteine proteinases"/>
    <property type="match status" value="1"/>
</dbReference>
<dbReference type="Proteomes" id="UP000238081">
    <property type="component" value="Unassembled WGS sequence"/>
</dbReference>
<dbReference type="PANTHER" id="PTHR33490:SF3">
    <property type="entry name" value="CONSERVED INTEGRAL MEMBRANE PROTEIN"/>
    <property type="match status" value="1"/>
</dbReference>
<comment type="caution">
    <text evidence="3">The sequence shown here is derived from an EMBL/GenBank/DDBJ whole genome shotgun (WGS) entry which is preliminary data.</text>
</comment>
<keyword evidence="1" id="KW-0812">Transmembrane</keyword>
<evidence type="ECO:0000313" key="3">
    <source>
        <dbReference type="EMBL" id="PPV12189.1"/>
    </source>
</evidence>
<name>A0A0A6Q0W6_CLOBU</name>